<dbReference type="Proteomes" id="UP000036681">
    <property type="component" value="Unplaced"/>
</dbReference>
<reference evidence="2" key="1">
    <citation type="submission" date="2017-02" db="UniProtKB">
        <authorList>
            <consortium name="WormBaseParasite"/>
        </authorList>
    </citation>
    <scope>IDENTIFICATION</scope>
</reference>
<dbReference type="WBParaSite" id="ALUE_0001203401-mRNA-1">
    <property type="protein sequence ID" value="ALUE_0001203401-mRNA-1"/>
    <property type="gene ID" value="ALUE_0001203401"/>
</dbReference>
<evidence type="ECO:0000313" key="1">
    <source>
        <dbReference type="Proteomes" id="UP000036681"/>
    </source>
</evidence>
<proteinExistence type="predicted"/>
<keyword evidence="1" id="KW-1185">Reference proteome</keyword>
<dbReference type="AlphaFoldDB" id="A0A0M3I565"/>
<evidence type="ECO:0000313" key="2">
    <source>
        <dbReference type="WBParaSite" id="ALUE_0001203401-mRNA-1"/>
    </source>
</evidence>
<accession>A0A0M3I565</accession>
<sequence length="71" mass="8042">MSIWKVNFMLPAQQKSTKQDAHLIAIPHDDSFDAYLNAVHERNLDNWLQNAMRLSGIGVYSNNATNLRSVA</sequence>
<name>A0A0M3I565_ASCLU</name>
<protein>
    <submittedName>
        <fullName evidence="2">Phage portal protein</fullName>
    </submittedName>
</protein>
<organism evidence="1 2">
    <name type="scientific">Ascaris lumbricoides</name>
    <name type="common">Giant roundworm</name>
    <dbReference type="NCBI Taxonomy" id="6252"/>
    <lineage>
        <taxon>Eukaryota</taxon>
        <taxon>Metazoa</taxon>
        <taxon>Ecdysozoa</taxon>
        <taxon>Nematoda</taxon>
        <taxon>Chromadorea</taxon>
        <taxon>Rhabditida</taxon>
        <taxon>Spirurina</taxon>
        <taxon>Ascaridomorpha</taxon>
        <taxon>Ascaridoidea</taxon>
        <taxon>Ascarididae</taxon>
        <taxon>Ascaris</taxon>
    </lineage>
</organism>